<name>A0A1G7SEH5_9PSEU</name>
<gene>
    <name evidence="3" type="ORF">SAMN05216553_106213</name>
</gene>
<keyword evidence="3" id="KW-0418">Kinase</keyword>
<evidence type="ECO:0000256" key="1">
    <source>
        <dbReference type="SAM" id="MobiDB-lite"/>
    </source>
</evidence>
<dbReference type="SUPFAM" id="SSF52540">
    <property type="entry name" value="P-loop containing nucleoside triphosphate hydrolases"/>
    <property type="match status" value="1"/>
</dbReference>
<dbReference type="Gene3D" id="3.40.50.300">
    <property type="entry name" value="P-loop containing nucleotide triphosphate hydrolases"/>
    <property type="match status" value="1"/>
</dbReference>
<dbReference type="EMBL" id="FNCC01000006">
    <property type="protein sequence ID" value="SDG21456.1"/>
    <property type="molecule type" value="Genomic_DNA"/>
</dbReference>
<dbReference type="GO" id="GO:0005524">
    <property type="term" value="F:ATP binding"/>
    <property type="evidence" value="ECO:0007669"/>
    <property type="project" value="InterPro"/>
</dbReference>
<protein>
    <submittedName>
        <fullName evidence="3">Uridine kinase</fullName>
    </submittedName>
</protein>
<keyword evidence="3" id="KW-0808">Transferase</keyword>
<accession>A0A1G7SEH5</accession>
<dbReference type="STRING" id="200378.SAMN05216553_106213"/>
<keyword evidence="4" id="KW-1185">Reference proteome</keyword>
<evidence type="ECO:0000259" key="2">
    <source>
        <dbReference type="Pfam" id="PF00485"/>
    </source>
</evidence>
<dbReference type="InterPro" id="IPR006083">
    <property type="entry name" value="PRK/URK"/>
</dbReference>
<dbReference type="Proteomes" id="UP000199623">
    <property type="component" value="Unassembled WGS sequence"/>
</dbReference>
<dbReference type="AlphaFoldDB" id="A0A1G7SEH5"/>
<reference evidence="4" key="1">
    <citation type="submission" date="2016-10" db="EMBL/GenBank/DDBJ databases">
        <authorList>
            <person name="Varghese N."/>
            <person name="Submissions S."/>
        </authorList>
    </citation>
    <scope>NUCLEOTIDE SEQUENCE [LARGE SCALE GENOMIC DNA]</scope>
    <source>
        <strain evidence="4">CGMCC 4.3506</strain>
    </source>
</reference>
<evidence type="ECO:0000313" key="3">
    <source>
        <dbReference type="EMBL" id="SDG21456.1"/>
    </source>
</evidence>
<organism evidence="3 4">
    <name type="scientific">Lentzea fradiae</name>
    <dbReference type="NCBI Taxonomy" id="200378"/>
    <lineage>
        <taxon>Bacteria</taxon>
        <taxon>Bacillati</taxon>
        <taxon>Actinomycetota</taxon>
        <taxon>Actinomycetes</taxon>
        <taxon>Pseudonocardiales</taxon>
        <taxon>Pseudonocardiaceae</taxon>
        <taxon>Lentzea</taxon>
    </lineage>
</organism>
<sequence length="244" mass="26871">MISQPADNDRVSPADGPPRSPARLRLLGQVADAVPVPVPPATLRVAVDGVDGSGKTVFADELAHVLRERGHEVVRASVDDFHQVRALRYARGSTSAEGFWLDSYDYDRFRAELLEPFGKGPGHRFRRAIHDVETDELVDAPPEDVPAGAILLVDGIFLHRDEVVHQWDFSVFLSVGFDVSVPRMAVRDGGSPDPGHERNRRYVGGQRLYLRTCDPAGRADLVVDNNDLDAPVLSAVRTVDVRIR</sequence>
<feature type="domain" description="Phosphoribulokinase/uridine kinase" evidence="2">
    <location>
        <begin position="46"/>
        <end position="188"/>
    </location>
</feature>
<dbReference type="InterPro" id="IPR027417">
    <property type="entry name" value="P-loop_NTPase"/>
</dbReference>
<dbReference type="GO" id="GO:0016301">
    <property type="term" value="F:kinase activity"/>
    <property type="evidence" value="ECO:0007669"/>
    <property type="project" value="UniProtKB-KW"/>
</dbReference>
<feature type="region of interest" description="Disordered" evidence="1">
    <location>
        <begin position="1"/>
        <end position="21"/>
    </location>
</feature>
<evidence type="ECO:0000313" key="4">
    <source>
        <dbReference type="Proteomes" id="UP000199623"/>
    </source>
</evidence>
<dbReference type="Pfam" id="PF00485">
    <property type="entry name" value="PRK"/>
    <property type="match status" value="1"/>
</dbReference>
<proteinExistence type="predicted"/>